<evidence type="ECO:0000313" key="3">
    <source>
        <dbReference type="Proteomes" id="UP000034894"/>
    </source>
</evidence>
<comment type="caution">
    <text evidence="2">The sequence shown here is derived from an EMBL/GenBank/DDBJ whole genome shotgun (WGS) entry which is preliminary data.</text>
</comment>
<dbReference type="EC" id="5.1.3.13" evidence="2"/>
<accession>A0A0G1DLE9</accession>
<dbReference type="InterPro" id="IPR000888">
    <property type="entry name" value="RmlC-like"/>
</dbReference>
<dbReference type="Gene3D" id="2.60.120.10">
    <property type="entry name" value="Jelly Rolls"/>
    <property type="match status" value="1"/>
</dbReference>
<reference evidence="2 3" key="1">
    <citation type="journal article" date="2015" name="Nature">
        <title>rRNA introns, odd ribosomes, and small enigmatic genomes across a large radiation of phyla.</title>
        <authorList>
            <person name="Brown C.T."/>
            <person name="Hug L.A."/>
            <person name="Thomas B.C."/>
            <person name="Sharon I."/>
            <person name="Castelle C.J."/>
            <person name="Singh A."/>
            <person name="Wilkins M.J."/>
            <person name="Williams K.H."/>
            <person name="Banfield J.F."/>
        </authorList>
    </citation>
    <scope>NUCLEOTIDE SEQUENCE [LARGE SCALE GENOMIC DNA]</scope>
</reference>
<evidence type="ECO:0000313" key="2">
    <source>
        <dbReference type="EMBL" id="KKS98675.1"/>
    </source>
</evidence>
<dbReference type="GO" id="GO:0008830">
    <property type="term" value="F:dTDP-4-dehydrorhamnose 3,5-epimerase activity"/>
    <property type="evidence" value="ECO:0007669"/>
    <property type="project" value="UniProtKB-EC"/>
</dbReference>
<dbReference type="InterPro" id="IPR011051">
    <property type="entry name" value="RmlC_Cupin_sf"/>
</dbReference>
<evidence type="ECO:0000256" key="1">
    <source>
        <dbReference type="PIRSR" id="PIRSR600888-3"/>
    </source>
</evidence>
<dbReference type="InterPro" id="IPR014710">
    <property type="entry name" value="RmlC-like_jellyroll"/>
</dbReference>
<dbReference type="SUPFAM" id="SSF51182">
    <property type="entry name" value="RmlC-like cupins"/>
    <property type="match status" value="1"/>
</dbReference>
<dbReference type="Pfam" id="PF00908">
    <property type="entry name" value="dTDP_sugar_isom"/>
    <property type="match status" value="1"/>
</dbReference>
<dbReference type="Proteomes" id="UP000034894">
    <property type="component" value="Unassembled WGS sequence"/>
</dbReference>
<name>A0A0G1DLE9_9BACT</name>
<dbReference type="GO" id="GO:0000271">
    <property type="term" value="P:polysaccharide biosynthetic process"/>
    <property type="evidence" value="ECO:0007669"/>
    <property type="project" value="TreeGrafter"/>
</dbReference>
<dbReference type="STRING" id="1618443.UV73_C0001G0196"/>
<keyword evidence="2" id="KW-0413">Isomerase</keyword>
<proteinExistence type="predicted"/>
<protein>
    <submittedName>
        <fullName evidence="2">dTDP-4-dehydrorhamnose 3 5-epimerase-like protein, dTDP-4-dehydrorhamnose 3,5-epimerase</fullName>
        <ecNumber evidence="2">5.1.3.13</ecNumber>
    </submittedName>
</protein>
<sequence>MKTNLSVNKEKLIDGVQIKEPVRHKDERGYFEELIRVTDHFFSEGFGQVSHALMYSGVIKAWHIHKTQIDWWYISRGDVKTALFDLRENSPTEGLLNEFFMGEHSGNIVLKIPAGVAHGLKVLGGEAEIFYVTSGVYNPQEEGRLPHDDPKIGYDWLKGPEIK</sequence>
<dbReference type="PANTHER" id="PTHR21047">
    <property type="entry name" value="DTDP-6-DEOXY-D-GLUCOSE-3,5 EPIMERASE"/>
    <property type="match status" value="1"/>
</dbReference>
<gene>
    <name evidence="2" type="ORF">UV73_C0001G0196</name>
</gene>
<dbReference type="PANTHER" id="PTHR21047:SF2">
    <property type="entry name" value="THYMIDINE DIPHOSPHO-4-KETO-RHAMNOSE 3,5-EPIMERASE"/>
    <property type="match status" value="1"/>
</dbReference>
<dbReference type="AlphaFoldDB" id="A0A0G1DLE9"/>
<dbReference type="GO" id="GO:0019305">
    <property type="term" value="P:dTDP-rhamnose biosynthetic process"/>
    <property type="evidence" value="ECO:0007669"/>
    <property type="project" value="TreeGrafter"/>
</dbReference>
<feature type="site" description="Participates in a stacking interaction with the thymidine ring of dTDP-4-oxo-6-deoxyglucose" evidence="1">
    <location>
        <position position="137"/>
    </location>
</feature>
<dbReference type="EMBL" id="LCFP01000001">
    <property type="protein sequence ID" value="KKS98675.1"/>
    <property type="molecule type" value="Genomic_DNA"/>
</dbReference>
<dbReference type="GO" id="GO:0005829">
    <property type="term" value="C:cytosol"/>
    <property type="evidence" value="ECO:0007669"/>
    <property type="project" value="TreeGrafter"/>
</dbReference>
<organism evidence="2 3">
    <name type="scientific">Candidatus Gottesmanbacteria bacterium GW2011_GWA2_43_14</name>
    <dbReference type="NCBI Taxonomy" id="1618443"/>
    <lineage>
        <taxon>Bacteria</taxon>
        <taxon>Candidatus Gottesmaniibacteriota</taxon>
    </lineage>
</organism>